<dbReference type="Proteomes" id="UP001164746">
    <property type="component" value="Chromosome 5"/>
</dbReference>
<feature type="compositionally biased region" description="Basic residues" evidence="1">
    <location>
        <begin position="99"/>
        <end position="110"/>
    </location>
</feature>
<evidence type="ECO:0000313" key="2">
    <source>
        <dbReference type="EMBL" id="WAR06369.1"/>
    </source>
</evidence>
<feature type="compositionally biased region" description="Basic and acidic residues" evidence="1">
    <location>
        <begin position="73"/>
        <end position="98"/>
    </location>
</feature>
<evidence type="ECO:0000313" key="3">
    <source>
        <dbReference type="Proteomes" id="UP001164746"/>
    </source>
</evidence>
<gene>
    <name evidence="2" type="ORF">MAR_021738</name>
</gene>
<sequence length="138" mass="16800">IYNFETVFFILLKDGFSSTTRHNMPIFEQKMKTKPMTSTERCRKCRAKLKLDKSKHEQSKQKDRERKKRERAKQKEHARNNETLKRELKIRKCEEMQRYRAKKKQQKTHKTMNIVNSTARKMVISLKEKQAEDRKQRA</sequence>
<keyword evidence="3" id="KW-1185">Reference proteome</keyword>
<reference evidence="2" key="1">
    <citation type="submission" date="2022-11" db="EMBL/GenBank/DDBJ databases">
        <title>Centuries of genome instability and evolution in soft-shell clam transmissible cancer (bioRxiv).</title>
        <authorList>
            <person name="Hart S.F.M."/>
            <person name="Yonemitsu M.A."/>
            <person name="Giersch R.M."/>
            <person name="Beal B.F."/>
            <person name="Arriagada G."/>
            <person name="Davis B.W."/>
            <person name="Ostrander E.A."/>
            <person name="Goff S.P."/>
            <person name="Metzger M.J."/>
        </authorList>
    </citation>
    <scope>NUCLEOTIDE SEQUENCE</scope>
    <source>
        <strain evidence="2">MELC-2E11</strain>
        <tissue evidence="2">Siphon/mantle</tissue>
    </source>
</reference>
<feature type="compositionally biased region" description="Basic and acidic residues" evidence="1">
    <location>
        <begin position="49"/>
        <end position="64"/>
    </location>
</feature>
<feature type="non-terminal residue" evidence="2">
    <location>
        <position position="138"/>
    </location>
</feature>
<organism evidence="2 3">
    <name type="scientific">Mya arenaria</name>
    <name type="common">Soft-shell clam</name>
    <dbReference type="NCBI Taxonomy" id="6604"/>
    <lineage>
        <taxon>Eukaryota</taxon>
        <taxon>Metazoa</taxon>
        <taxon>Spiralia</taxon>
        <taxon>Lophotrochozoa</taxon>
        <taxon>Mollusca</taxon>
        <taxon>Bivalvia</taxon>
        <taxon>Autobranchia</taxon>
        <taxon>Heteroconchia</taxon>
        <taxon>Euheterodonta</taxon>
        <taxon>Imparidentia</taxon>
        <taxon>Neoheterodontei</taxon>
        <taxon>Myida</taxon>
        <taxon>Myoidea</taxon>
        <taxon>Myidae</taxon>
        <taxon>Mya</taxon>
    </lineage>
</organism>
<accession>A0ABY7EB73</accession>
<protein>
    <submittedName>
        <fullName evidence="2">Uncharacterized protein</fullName>
    </submittedName>
</protein>
<dbReference type="EMBL" id="CP111016">
    <property type="protein sequence ID" value="WAR06369.1"/>
    <property type="molecule type" value="Genomic_DNA"/>
</dbReference>
<evidence type="ECO:0000256" key="1">
    <source>
        <dbReference type="SAM" id="MobiDB-lite"/>
    </source>
</evidence>
<feature type="region of interest" description="Disordered" evidence="1">
    <location>
        <begin position="47"/>
        <end position="138"/>
    </location>
</feature>
<feature type="compositionally biased region" description="Basic and acidic residues" evidence="1">
    <location>
        <begin position="126"/>
        <end position="138"/>
    </location>
</feature>
<proteinExistence type="predicted"/>
<name>A0ABY7EB73_MYAAR</name>
<feature type="non-terminal residue" evidence="2">
    <location>
        <position position="1"/>
    </location>
</feature>